<protein>
    <submittedName>
        <fullName evidence="1">Uncharacterized protein</fullName>
    </submittedName>
</protein>
<gene>
    <name evidence="1" type="ORF">E4U60_000889</name>
</gene>
<sequence>MPSKKDKAIAWYNESYRRVREAIPADRRLEFSVKDGFRPLCEFLDVPVPTVRDEQTGQVTDAPFYTRE</sequence>
<dbReference type="AlphaFoldDB" id="A0A9P7SH62"/>
<accession>A0A9P7SH62</accession>
<reference evidence="1 2" key="1">
    <citation type="journal article" date="2020" name="bioRxiv">
        <title>Whole genome comparisons of ergot fungi reveals the divergence and evolution of species within the genus Claviceps are the result of varying mechanisms driving genome evolution and host range expansion.</title>
        <authorList>
            <person name="Wyka S.A."/>
            <person name="Mondo S.J."/>
            <person name="Liu M."/>
            <person name="Dettman J."/>
            <person name="Nalam V."/>
            <person name="Broders K.D."/>
        </authorList>
    </citation>
    <scope>NUCLEOTIDE SEQUENCE [LARGE SCALE GENOMIC DNA]</scope>
    <source>
        <strain evidence="1 2">CCC 1485</strain>
    </source>
</reference>
<comment type="caution">
    <text evidence="1">The sequence shown here is derived from an EMBL/GenBank/DDBJ whole genome shotgun (WGS) entry which is preliminary data.</text>
</comment>
<organism evidence="1 2">
    <name type="scientific">Claviceps pazoutovae</name>
    <dbReference type="NCBI Taxonomy" id="1649127"/>
    <lineage>
        <taxon>Eukaryota</taxon>
        <taxon>Fungi</taxon>
        <taxon>Dikarya</taxon>
        <taxon>Ascomycota</taxon>
        <taxon>Pezizomycotina</taxon>
        <taxon>Sordariomycetes</taxon>
        <taxon>Hypocreomycetidae</taxon>
        <taxon>Hypocreales</taxon>
        <taxon>Clavicipitaceae</taxon>
        <taxon>Claviceps</taxon>
    </lineage>
</organism>
<name>A0A9P7SH62_9HYPO</name>
<evidence type="ECO:0000313" key="1">
    <source>
        <dbReference type="EMBL" id="KAG5939518.1"/>
    </source>
</evidence>
<dbReference type="OrthoDB" id="408152at2759"/>
<dbReference type="Gene3D" id="3.40.50.300">
    <property type="entry name" value="P-loop containing nucleotide triphosphate hydrolases"/>
    <property type="match status" value="1"/>
</dbReference>
<dbReference type="Pfam" id="PF17784">
    <property type="entry name" value="Sulfotransfer_4"/>
    <property type="match status" value="1"/>
</dbReference>
<dbReference type="EMBL" id="SRPO01000130">
    <property type="protein sequence ID" value="KAG5939518.1"/>
    <property type="molecule type" value="Genomic_DNA"/>
</dbReference>
<dbReference type="Proteomes" id="UP000706124">
    <property type="component" value="Unassembled WGS sequence"/>
</dbReference>
<proteinExistence type="predicted"/>
<evidence type="ECO:0000313" key="2">
    <source>
        <dbReference type="Proteomes" id="UP000706124"/>
    </source>
</evidence>
<dbReference type="InterPro" id="IPR040632">
    <property type="entry name" value="Sulfotransfer_4"/>
</dbReference>
<dbReference type="InterPro" id="IPR027417">
    <property type="entry name" value="P-loop_NTPase"/>
</dbReference>
<keyword evidence="2" id="KW-1185">Reference proteome</keyword>